<dbReference type="EMBL" id="JBHLYR010000062">
    <property type="protein sequence ID" value="MFB9994490.1"/>
    <property type="molecule type" value="Genomic_DNA"/>
</dbReference>
<feature type="signal peptide" evidence="1">
    <location>
        <begin position="1"/>
        <end position="27"/>
    </location>
</feature>
<feature type="chain" id="PRO_5045808650" evidence="1">
    <location>
        <begin position="28"/>
        <end position="252"/>
    </location>
</feature>
<dbReference type="Proteomes" id="UP001589733">
    <property type="component" value="Unassembled WGS sequence"/>
</dbReference>
<sequence length="252" mass="27009">MYQVISTPRRMALTAALMLAASALPVAGLDSDVAVFRVPDGSIITLLHDQPMRMFLQARFEQGRVAGAAGSLVTVTVNVNQDGRQLIRTTRADRALPSLNHPDVIAYTQIANGAWTPARVLSINWGTGAVGVETPSNAGKVRVYYTFGDGEIVLRAGRPFGGSSGAIQIYRTSARGLHETDQVDRDTAPYAVRSPQPIPQMFNFSIAVRAASAVYFDGLARHEVNIAATETAVNVTDATMLAELAERQLKGV</sequence>
<dbReference type="RefSeq" id="WP_380015394.1">
    <property type="nucleotide sequence ID" value="NZ_JBHLYR010000062.1"/>
</dbReference>
<organism evidence="2 3">
    <name type="scientific">Deinococcus oregonensis</name>
    <dbReference type="NCBI Taxonomy" id="1805970"/>
    <lineage>
        <taxon>Bacteria</taxon>
        <taxon>Thermotogati</taxon>
        <taxon>Deinococcota</taxon>
        <taxon>Deinococci</taxon>
        <taxon>Deinococcales</taxon>
        <taxon>Deinococcaceae</taxon>
        <taxon>Deinococcus</taxon>
    </lineage>
</organism>
<dbReference type="Gene3D" id="2.60.40.3410">
    <property type="match status" value="1"/>
</dbReference>
<keyword evidence="1" id="KW-0732">Signal</keyword>
<evidence type="ECO:0000313" key="2">
    <source>
        <dbReference type="EMBL" id="MFB9994490.1"/>
    </source>
</evidence>
<evidence type="ECO:0000313" key="3">
    <source>
        <dbReference type="Proteomes" id="UP001589733"/>
    </source>
</evidence>
<protein>
    <submittedName>
        <fullName evidence="2">Uncharacterized protein</fullName>
    </submittedName>
</protein>
<comment type="caution">
    <text evidence="2">The sequence shown here is derived from an EMBL/GenBank/DDBJ whole genome shotgun (WGS) entry which is preliminary data.</text>
</comment>
<accession>A0ABV6B6F8</accession>
<dbReference type="Gene3D" id="2.60.120.1170">
    <property type="match status" value="1"/>
</dbReference>
<keyword evidence="3" id="KW-1185">Reference proteome</keyword>
<gene>
    <name evidence="2" type="ORF">ACFFLM_21265</name>
</gene>
<evidence type="ECO:0000256" key="1">
    <source>
        <dbReference type="SAM" id="SignalP"/>
    </source>
</evidence>
<proteinExistence type="predicted"/>
<reference evidence="2 3" key="1">
    <citation type="submission" date="2024-09" db="EMBL/GenBank/DDBJ databases">
        <authorList>
            <person name="Sun Q."/>
            <person name="Mori K."/>
        </authorList>
    </citation>
    <scope>NUCLEOTIDE SEQUENCE [LARGE SCALE GENOMIC DNA]</scope>
    <source>
        <strain evidence="2 3">JCM 13503</strain>
    </source>
</reference>
<name>A0ABV6B6F8_9DEIO</name>